<comment type="caution">
    <text evidence="1">The sequence shown here is derived from an EMBL/GenBank/DDBJ whole genome shotgun (WGS) entry which is preliminary data.</text>
</comment>
<reference evidence="1" key="1">
    <citation type="submission" date="2021-06" db="EMBL/GenBank/DDBJ databases">
        <authorList>
            <person name="Kallberg Y."/>
            <person name="Tangrot J."/>
            <person name="Rosling A."/>
        </authorList>
    </citation>
    <scope>NUCLEOTIDE SEQUENCE</scope>
    <source>
        <strain evidence="1">FL966</strain>
    </source>
</reference>
<evidence type="ECO:0000313" key="2">
    <source>
        <dbReference type="Proteomes" id="UP000789759"/>
    </source>
</evidence>
<evidence type="ECO:0000313" key="1">
    <source>
        <dbReference type="EMBL" id="CAG8768478.1"/>
    </source>
</evidence>
<feature type="non-terminal residue" evidence="1">
    <location>
        <position position="259"/>
    </location>
</feature>
<name>A0A9N9J6T4_9GLOM</name>
<dbReference type="AlphaFoldDB" id="A0A9N9J6T4"/>
<dbReference type="OrthoDB" id="2423954at2759"/>
<keyword evidence="2" id="KW-1185">Reference proteome</keyword>
<accession>A0A9N9J6T4</accession>
<dbReference type="Proteomes" id="UP000789759">
    <property type="component" value="Unassembled WGS sequence"/>
</dbReference>
<gene>
    <name evidence="1" type="ORF">CPELLU_LOCUS15718</name>
</gene>
<sequence>IKHHKMHIQKYEINKAQTIINDTDSEATMQKCQEKRFYIHKNDNNRSLNYASSSVSIVSKFSTNNKPLDNFAYHQFTESNFDKFNYLLLKATISNRWSFHYIQNSDTIILFEFINPSCDKILSYVSNQMVANIKNKAQKDFYSIILTMDVIDISNKRACIEEVKNKINEITKSVTNEGIKVTAIVTDSHSSYAAARKQLQVKNPQITYLSCFAHQTNLYIGEIFKESNIFKTTALETTHIAIYFKNKQHAYFTGKLCDI</sequence>
<protein>
    <submittedName>
        <fullName evidence="1">2065_t:CDS:1</fullName>
    </submittedName>
</protein>
<organism evidence="1 2">
    <name type="scientific">Cetraspora pellucida</name>
    <dbReference type="NCBI Taxonomy" id="1433469"/>
    <lineage>
        <taxon>Eukaryota</taxon>
        <taxon>Fungi</taxon>
        <taxon>Fungi incertae sedis</taxon>
        <taxon>Mucoromycota</taxon>
        <taxon>Glomeromycotina</taxon>
        <taxon>Glomeromycetes</taxon>
        <taxon>Diversisporales</taxon>
        <taxon>Gigasporaceae</taxon>
        <taxon>Cetraspora</taxon>
    </lineage>
</organism>
<proteinExistence type="predicted"/>
<dbReference type="EMBL" id="CAJVQA010021359">
    <property type="protein sequence ID" value="CAG8768478.1"/>
    <property type="molecule type" value="Genomic_DNA"/>
</dbReference>